<evidence type="ECO:0000313" key="4">
    <source>
        <dbReference type="Proteomes" id="UP000237655"/>
    </source>
</evidence>
<evidence type="ECO:0000313" key="3">
    <source>
        <dbReference type="EMBL" id="AVO37903.1"/>
    </source>
</evidence>
<dbReference type="Proteomes" id="UP000237655">
    <property type="component" value="Chromosome"/>
</dbReference>
<feature type="domain" description="SH3b" evidence="2">
    <location>
        <begin position="35"/>
        <end position="87"/>
    </location>
</feature>
<organism evidence="3 4">
    <name type="scientific">Pukyongiella litopenaei</name>
    <dbReference type="NCBI Taxonomy" id="2605946"/>
    <lineage>
        <taxon>Bacteria</taxon>
        <taxon>Pseudomonadati</taxon>
        <taxon>Pseudomonadota</taxon>
        <taxon>Alphaproteobacteria</taxon>
        <taxon>Rhodobacterales</taxon>
        <taxon>Paracoccaceae</taxon>
        <taxon>Pukyongiella</taxon>
    </lineage>
</organism>
<feature type="signal peptide" evidence="1">
    <location>
        <begin position="1"/>
        <end position="20"/>
    </location>
</feature>
<name>A0A2S0MQB7_9RHOB</name>
<evidence type="ECO:0000256" key="1">
    <source>
        <dbReference type="SAM" id="SignalP"/>
    </source>
</evidence>
<sequence length="199" mass="20996">MMARWIMALILVLAAPAASAQSYPALHDITGVSSFLNIRQGPGTGFAKVGRFLPGDTGIEVTGVNEAGTWGRVNHQEQAAWVFLAYLARQPDDPDRPLTASFRCFGTEPFWALALTQGDTAVLTTPSGPDQTFPVGMLAAASNRTEPWLLDMGAGAVAVIHRAECSDGMSDRAYGLAIDLLTGAAPRTLMDGCCSLAVN</sequence>
<accession>A0A2S0MQB7</accession>
<keyword evidence="1" id="KW-0732">Signal</keyword>
<keyword evidence="4" id="KW-1185">Reference proteome</keyword>
<dbReference type="AlphaFoldDB" id="A0A2S0MQB7"/>
<dbReference type="Gene3D" id="2.30.30.40">
    <property type="entry name" value="SH3 Domains"/>
    <property type="match status" value="1"/>
</dbReference>
<proteinExistence type="predicted"/>
<protein>
    <submittedName>
        <fullName evidence="3">SH3 domain-containing protein</fullName>
    </submittedName>
</protein>
<dbReference type="Pfam" id="PF08239">
    <property type="entry name" value="SH3_3"/>
    <property type="match status" value="1"/>
</dbReference>
<dbReference type="InterPro" id="IPR003646">
    <property type="entry name" value="SH3-like_bac-type"/>
</dbReference>
<dbReference type="KEGG" id="thas:C6Y53_09435"/>
<dbReference type="EMBL" id="CP027665">
    <property type="protein sequence ID" value="AVO37903.1"/>
    <property type="molecule type" value="Genomic_DNA"/>
</dbReference>
<gene>
    <name evidence="3" type="ORF">C6Y53_09435</name>
</gene>
<reference evidence="4" key="1">
    <citation type="submission" date="2018-03" db="EMBL/GenBank/DDBJ databases">
        <title>Genomic analysis of the strain SH-1 isolated from shrimp intestine.</title>
        <authorList>
            <person name="Kim Y.-S."/>
            <person name="Kim S.-E."/>
            <person name="Kim K.-H."/>
        </authorList>
    </citation>
    <scope>NUCLEOTIDE SEQUENCE [LARGE SCALE GENOMIC DNA]</scope>
    <source>
        <strain evidence="4">SH-1</strain>
    </source>
</reference>
<feature type="chain" id="PRO_5015453100" evidence="1">
    <location>
        <begin position="21"/>
        <end position="199"/>
    </location>
</feature>
<evidence type="ECO:0000259" key="2">
    <source>
        <dbReference type="Pfam" id="PF08239"/>
    </source>
</evidence>